<dbReference type="Proteomes" id="UP000443153">
    <property type="component" value="Unassembled WGS sequence"/>
</dbReference>
<proteinExistence type="predicted"/>
<dbReference type="OrthoDB" id="1446795at2"/>
<keyword evidence="2" id="KW-1185">Reference proteome</keyword>
<dbReference type="RefSeq" id="WP_154362573.1">
    <property type="nucleotide sequence ID" value="NZ_WKJH01000001.1"/>
</dbReference>
<dbReference type="PROSITE" id="PS51257">
    <property type="entry name" value="PROKAR_LIPOPROTEIN"/>
    <property type="match status" value="1"/>
</dbReference>
<accession>A0A6I2MH45</accession>
<dbReference type="EMBL" id="WKJH01000001">
    <property type="protein sequence ID" value="MRX62572.1"/>
    <property type="molecule type" value="Genomic_DNA"/>
</dbReference>
<organism evidence="1 2">
    <name type="scientific">Maribacter luteus</name>
    <dbReference type="NCBI Taxonomy" id="2594478"/>
    <lineage>
        <taxon>Bacteria</taxon>
        <taxon>Pseudomonadati</taxon>
        <taxon>Bacteroidota</taxon>
        <taxon>Flavobacteriia</taxon>
        <taxon>Flavobacteriales</taxon>
        <taxon>Flavobacteriaceae</taxon>
        <taxon>Maribacter</taxon>
    </lineage>
</organism>
<reference evidence="1 2" key="1">
    <citation type="submission" date="2019-11" db="EMBL/GenBank/DDBJ databases">
        <title>Maribacter lutea sp. nov., a marine bacterium isolated from intertidal sand.</title>
        <authorList>
            <person name="Liu A."/>
        </authorList>
    </citation>
    <scope>NUCLEOTIDE SEQUENCE [LARGE SCALE GENOMIC DNA]</scope>
    <source>
        <strain evidence="1 2">RZ05</strain>
    </source>
</reference>
<sequence length="154" mass="16914">MVLKKIFIGLLFLSFIFSCEDDKTDCSAVLCLGSPSIGFDILANGTTIFSNGDYTLDNITIEGETAMETNISLVSDLDSTQNPILFIQNPNWTEGEYVYTVHLGNEELFQMKATFIKSEAQNNSCCGNVAIVQSLEINGSPLEKTNGFYIISLD</sequence>
<evidence type="ECO:0000313" key="1">
    <source>
        <dbReference type="EMBL" id="MRX62572.1"/>
    </source>
</evidence>
<name>A0A6I2MH45_9FLAO</name>
<dbReference type="AlphaFoldDB" id="A0A6I2MH45"/>
<evidence type="ECO:0000313" key="2">
    <source>
        <dbReference type="Proteomes" id="UP000443153"/>
    </source>
</evidence>
<protein>
    <submittedName>
        <fullName evidence="1">Uncharacterized protein</fullName>
    </submittedName>
</protein>
<gene>
    <name evidence="1" type="ORF">GJ691_00195</name>
</gene>
<comment type="caution">
    <text evidence="1">The sequence shown here is derived from an EMBL/GenBank/DDBJ whole genome shotgun (WGS) entry which is preliminary data.</text>
</comment>